<dbReference type="EMBL" id="DROK01000191">
    <property type="protein sequence ID" value="HHI97509.1"/>
    <property type="molecule type" value="Genomic_DNA"/>
</dbReference>
<comment type="caution">
    <text evidence="1">The sequence shown here is derived from an EMBL/GenBank/DDBJ whole genome shotgun (WGS) entry which is preliminary data.</text>
</comment>
<accession>A0A7V5P099</accession>
<gene>
    <name evidence="1" type="ORF">ENJ96_06625</name>
</gene>
<protein>
    <submittedName>
        <fullName evidence="1">Uncharacterized protein</fullName>
    </submittedName>
</protein>
<dbReference type="AlphaFoldDB" id="A0A7V5P099"/>
<reference evidence="1" key="1">
    <citation type="journal article" date="2020" name="mSystems">
        <title>Genome- and Community-Level Interaction Insights into Carbon Utilization and Element Cycling Functions of Hydrothermarchaeota in Hydrothermal Sediment.</title>
        <authorList>
            <person name="Zhou Z."/>
            <person name="Liu Y."/>
            <person name="Xu W."/>
            <person name="Pan J."/>
            <person name="Luo Z.H."/>
            <person name="Li M."/>
        </authorList>
    </citation>
    <scope>NUCLEOTIDE SEQUENCE [LARGE SCALE GENOMIC DNA]</scope>
    <source>
        <strain evidence="1">HyVt-533</strain>
    </source>
</reference>
<proteinExistence type="predicted"/>
<dbReference type="Proteomes" id="UP000886101">
    <property type="component" value="Unassembled WGS sequence"/>
</dbReference>
<evidence type="ECO:0000313" key="1">
    <source>
        <dbReference type="EMBL" id="HHI97509.1"/>
    </source>
</evidence>
<organism evidence="1">
    <name type="scientific">Thermodesulfatator atlanticus</name>
    <dbReference type="NCBI Taxonomy" id="501497"/>
    <lineage>
        <taxon>Bacteria</taxon>
        <taxon>Pseudomonadati</taxon>
        <taxon>Thermodesulfobacteriota</taxon>
        <taxon>Thermodesulfobacteria</taxon>
        <taxon>Thermodesulfobacteriales</taxon>
        <taxon>Thermodesulfatatoraceae</taxon>
        <taxon>Thermodesulfatator</taxon>
    </lineage>
</organism>
<name>A0A7V5P099_9BACT</name>
<sequence>MPYDDEKERPSWREIDRLRDRSPHTRRRREETQVERALKNKWLKERYLKEVEKLFAGKKGTREHEKALEKIHKSYGTNRFNKAVKDYVKEYGLPEDWGTLILLLDHRDEEIVCGALRALKELYPGKGPVEQQGFMSKVRVLSMTAKSEKVQEEALAVLDELQA</sequence>